<evidence type="ECO:0000256" key="1">
    <source>
        <dbReference type="SAM" id="MobiDB-lite"/>
    </source>
</evidence>
<dbReference type="Proteomes" id="UP000230002">
    <property type="component" value="Unassembled WGS sequence"/>
</dbReference>
<keyword evidence="3" id="KW-1185">Reference proteome</keyword>
<dbReference type="AlphaFoldDB" id="A0A2G8S262"/>
<reference evidence="2 3" key="1">
    <citation type="journal article" date="2015" name="Sci. Rep.">
        <title>Chromosome-level genome map provides insights into diverse defense mechanisms in the medicinal fungus Ganoderma sinense.</title>
        <authorList>
            <person name="Zhu Y."/>
            <person name="Xu J."/>
            <person name="Sun C."/>
            <person name="Zhou S."/>
            <person name="Xu H."/>
            <person name="Nelson D.R."/>
            <person name="Qian J."/>
            <person name="Song J."/>
            <person name="Luo H."/>
            <person name="Xiang L."/>
            <person name="Li Y."/>
            <person name="Xu Z."/>
            <person name="Ji A."/>
            <person name="Wang L."/>
            <person name="Lu S."/>
            <person name="Hayward A."/>
            <person name="Sun W."/>
            <person name="Li X."/>
            <person name="Schwartz D.C."/>
            <person name="Wang Y."/>
            <person name="Chen S."/>
        </authorList>
    </citation>
    <scope>NUCLEOTIDE SEQUENCE [LARGE SCALE GENOMIC DNA]</scope>
    <source>
        <strain evidence="2 3">ZZ0214-1</strain>
    </source>
</reference>
<evidence type="ECO:0000313" key="3">
    <source>
        <dbReference type="Proteomes" id="UP000230002"/>
    </source>
</evidence>
<accession>A0A2G8S262</accession>
<feature type="region of interest" description="Disordered" evidence="1">
    <location>
        <begin position="75"/>
        <end position="115"/>
    </location>
</feature>
<gene>
    <name evidence="2" type="ORF">GSI_10988</name>
</gene>
<evidence type="ECO:0000313" key="2">
    <source>
        <dbReference type="EMBL" id="PIL27834.1"/>
    </source>
</evidence>
<protein>
    <submittedName>
        <fullName evidence="2">Uncharacterized protein</fullName>
    </submittedName>
</protein>
<dbReference type="EMBL" id="AYKW01000034">
    <property type="protein sequence ID" value="PIL27834.1"/>
    <property type="molecule type" value="Genomic_DNA"/>
</dbReference>
<feature type="compositionally biased region" description="Pro residues" evidence="1">
    <location>
        <begin position="101"/>
        <end position="115"/>
    </location>
</feature>
<name>A0A2G8S262_9APHY</name>
<proteinExistence type="predicted"/>
<sequence length="115" mass="13479">MYSGHVILVWIQLSLHPHERAEHESLPRSPPVLLPSDPDHRFRLHHLNSLPFGVLQPWTPRIWFRTHFHRSLLPNFSSHSRPQTLHERPPGQMRSLLPLPFLSPLPAPFRPQRAP</sequence>
<comment type="caution">
    <text evidence="2">The sequence shown here is derived from an EMBL/GenBank/DDBJ whole genome shotgun (WGS) entry which is preliminary data.</text>
</comment>
<organism evidence="2 3">
    <name type="scientific">Ganoderma sinense ZZ0214-1</name>
    <dbReference type="NCBI Taxonomy" id="1077348"/>
    <lineage>
        <taxon>Eukaryota</taxon>
        <taxon>Fungi</taxon>
        <taxon>Dikarya</taxon>
        <taxon>Basidiomycota</taxon>
        <taxon>Agaricomycotina</taxon>
        <taxon>Agaricomycetes</taxon>
        <taxon>Polyporales</taxon>
        <taxon>Polyporaceae</taxon>
        <taxon>Ganoderma</taxon>
    </lineage>
</organism>